<evidence type="ECO:0000313" key="1">
    <source>
        <dbReference type="EMBL" id="RNL87184.1"/>
    </source>
</evidence>
<protein>
    <submittedName>
        <fullName evidence="1">Uncharacterized protein</fullName>
    </submittedName>
</protein>
<dbReference type="AlphaFoldDB" id="A0A3N0EHC6"/>
<name>A0A3N0EHC6_SINP1</name>
<dbReference type="EMBL" id="RJTM01000072">
    <property type="protein sequence ID" value="RNL87184.1"/>
    <property type="molecule type" value="Genomic_DNA"/>
</dbReference>
<accession>A0A3N0EHC6</accession>
<evidence type="ECO:0000313" key="2">
    <source>
        <dbReference type="Proteomes" id="UP000267469"/>
    </source>
</evidence>
<reference evidence="1 2" key="1">
    <citation type="submission" date="2018-10" db="EMBL/GenBank/DDBJ databases">
        <title>Sinomicrobium pectinilyticum sp. nov., a pectinase-producing bacterium isolated from alkaline and saline soil, and emended description of the genus Sinomicrobium.</title>
        <authorList>
            <person name="Cheng B."/>
            <person name="Li C."/>
            <person name="Lai Q."/>
            <person name="Du M."/>
            <person name="Shao Z."/>
            <person name="Xu P."/>
            <person name="Yang C."/>
        </authorList>
    </citation>
    <scope>NUCLEOTIDE SEQUENCE [LARGE SCALE GENOMIC DNA]</scope>
    <source>
        <strain evidence="1 2">5DNS001</strain>
    </source>
</reference>
<organism evidence="1 2">
    <name type="scientific">Sinomicrobium pectinilyticum</name>
    <dbReference type="NCBI Taxonomy" id="1084421"/>
    <lineage>
        <taxon>Bacteria</taxon>
        <taxon>Pseudomonadati</taxon>
        <taxon>Bacteroidota</taxon>
        <taxon>Flavobacteriia</taxon>
        <taxon>Flavobacteriales</taxon>
        <taxon>Flavobacteriaceae</taxon>
        <taxon>Sinomicrobium</taxon>
    </lineage>
</organism>
<dbReference type="RefSeq" id="WP_123215918.1">
    <property type="nucleotide sequence ID" value="NZ_RJTM01000072.1"/>
</dbReference>
<proteinExistence type="predicted"/>
<gene>
    <name evidence="1" type="ORF">ED312_10245</name>
</gene>
<keyword evidence="2" id="KW-1185">Reference proteome</keyword>
<comment type="caution">
    <text evidence="1">The sequence shown here is derived from an EMBL/GenBank/DDBJ whole genome shotgun (WGS) entry which is preliminary data.</text>
</comment>
<dbReference type="Proteomes" id="UP000267469">
    <property type="component" value="Unassembled WGS sequence"/>
</dbReference>
<sequence>MNIEELKSYLSNECDRVLSASKNINLSESDFRSYLEEPLINFNEKFKGSNTTVDFQEKLKSEIKVIMANFTKELTKIYLSQSL</sequence>